<accession>A0A4Z2GRE1</accession>
<proteinExistence type="predicted"/>
<gene>
    <name evidence="1" type="ORF">EYF80_033804</name>
</gene>
<dbReference type="Proteomes" id="UP000314294">
    <property type="component" value="Unassembled WGS sequence"/>
</dbReference>
<evidence type="ECO:0000313" key="2">
    <source>
        <dbReference type="Proteomes" id="UP000314294"/>
    </source>
</evidence>
<protein>
    <submittedName>
        <fullName evidence="1">Uncharacterized protein</fullName>
    </submittedName>
</protein>
<sequence>MENLEAKFRALEEFWSPLEVVGTNHVGAGFGRTQIGNSPINPPGTSAGLWRKLCIPSRHGRSPVPARLPSLALIRCPKHLQLAFVHCKKQENVV</sequence>
<dbReference type="AlphaFoldDB" id="A0A4Z2GRE1"/>
<organism evidence="1 2">
    <name type="scientific">Liparis tanakae</name>
    <name type="common">Tanaka's snailfish</name>
    <dbReference type="NCBI Taxonomy" id="230148"/>
    <lineage>
        <taxon>Eukaryota</taxon>
        <taxon>Metazoa</taxon>
        <taxon>Chordata</taxon>
        <taxon>Craniata</taxon>
        <taxon>Vertebrata</taxon>
        <taxon>Euteleostomi</taxon>
        <taxon>Actinopterygii</taxon>
        <taxon>Neopterygii</taxon>
        <taxon>Teleostei</taxon>
        <taxon>Neoteleostei</taxon>
        <taxon>Acanthomorphata</taxon>
        <taxon>Eupercaria</taxon>
        <taxon>Perciformes</taxon>
        <taxon>Cottioidei</taxon>
        <taxon>Cottales</taxon>
        <taxon>Liparidae</taxon>
        <taxon>Liparis</taxon>
    </lineage>
</organism>
<keyword evidence="2" id="KW-1185">Reference proteome</keyword>
<comment type="caution">
    <text evidence="1">The sequence shown here is derived from an EMBL/GenBank/DDBJ whole genome shotgun (WGS) entry which is preliminary data.</text>
</comment>
<evidence type="ECO:0000313" key="1">
    <source>
        <dbReference type="EMBL" id="TNN55969.1"/>
    </source>
</evidence>
<reference evidence="1 2" key="1">
    <citation type="submission" date="2019-03" db="EMBL/GenBank/DDBJ databases">
        <title>First draft genome of Liparis tanakae, snailfish: a comprehensive survey of snailfish specific genes.</title>
        <authorList>
            <person name="Kim W."/>
            <person name="Song I."/>
            <person name="Jeong J.-H."/>
            <person name="Kim D."/>
            <person name="Kim S."/>
            <person name="Ryu S."/>
            <person name="Song J.Y."/>
            <person name="Lee S.K."/>
        </authorList>
    </citation>
    <scope>NUCLEOTIDE SEQUENCE [LARGE SCALE GENOMIC DNA]</scope>
    <source>
        <tissue evidence="1">Muscle</tissue>
    </source>
</reference>
<name>A0A4Z2GRE1_9TELE</name>
<dbReference type="EMBL" id="SRLO01000440">
    <property type="protein sequence ID" value="TNN55969.1"/>
    <property type="molecule type" value="Genomic_DNA"/>
</dbReference>